<organism evidence="1">
    <name type="scientific">marine sediment metagenome</name>
    <dbReference type="NCBI Taxonomy" id="412755"/>
    <lineage>
        <taxon>unclassified sequences</taxon>
        <taxon>metagenomes</taxon>
        <taxon>ecological metagenomes</taxon>
    </lineage>
</organism>
<protein>
    <submittedName>
        <fullName evidence="1">Uncharacterized protein</fullName>
    </submittedName>
</protein>
<reference evidence="1" key="1">
    <citation type="journal article" date="2015" name="Nature">
        <title>Complex archaea that bridge the gap between prokaryotes and eukaryotes.</title>
        <authorList>
            <person name="Spang A."/>
            <person name="Saw J.H."/>
            <person name="Jorgensen S.L."/>
            <person name="Zaremba-Niedzwiedzka K."/>
            <person name="Martijn J."/>
            <person name="Lind A.E."/>
            <person name="van Eijk R."/>
            <person name="Schleper C."/>
            <person name="Guy L."/>
            <person name="Ettema T.J."/>
        </authorList>
    </citation>
    <scope>NUCLEOTIDE SEQUENCE</scope>
</reference>
<comment type="caution">
    <text evidence="1">The sequence shown here is derived from an EMBL/GenBank/DDBJ whole genome shotgun (WGS) entry which is preliminary data.</text>
</comment>
<proteinExistence type="predicted"/>
<sequence length="85" mass="9503">MTHDGETIRHRPLSAWNAFAVLHADAFERLGCVRIDTASFNNLLHAAYAVGIVDRADASTWRVLDLEAWEETLLATDARLRLANV</sequence>
<accession>A0A0F9SI04</accession>
<name>A0A0F9SI04_9ZZZZ</name>
<gene>
    <name evidence="1" type="ORF">LCGC14_0772140</name>
</gene>
<evidence type="ECO:0000313" key="1">
    <source>
        <dbReference type="EMBL" id="KKN36586.1"/>
    </source>
</evidence>
<dbReference type="AlphaFoldDB" id="A0A0F9SI04"/>
<dbReference type="EMBL" id="LAZR01001956">
    <property type="protein sequence ID" value="KKN36586.1"/>
    <property type="molecule type" value="Genomic_DNA"/>
</dbReference>